<evidence type="ECO:0008006" key="5">
    <source>
        <dbReference type="Google" id="ProtNLM"/>
    </source>
</evidence>
<dbReference type="PANTHER" id="PTHR11626:SF2">
    <property type="entry name" value="SQUALENE SYNTHASE"/>
    <property type="match status" value="1"/>
</dbReference>
<dbReference type="AlphaFoldDB" id="A0A2I0I3P8"/>
<accession>A0A2I0I3P8</accession>
<organism evidence="3 4">
    <name type="scientific">Punica granatum</name>
    <name type="common">Pomegranate</name>
    <dbReference type="NCBI Taxonomy" id="22663"/>
    <lineage>
        <taxon>Eukaryota</taxon>
        <taxon>Viridiplantae</taxon>
        <taxon>Streptophyta</taxon>
        <taxon>Embryophyta</taxon>
        <taxon>Tracheophyta</taxon>
        <taxon>Spermatophyta</taxon>
        <taxon>Magnoliopsida</taxon>
        <taxon>eudicotyledons</taxon>
        <taxon>Gunneridae</taxon>
        <taxon>Pentapetalae</taxon>
        <taxon>rosids</taxon>
        <taxon>malvids</taxon>
        <taxon>Myrtales</taxon>
        <taxon>Lythraceae</taxon>
        <taxon>Punica</taxon>
    </lineage>
</organism>
<dbReference type="Proteomes" id="UP000233551">
    <property type="component" value="Unassembled WGS sequence"/>
</dbReference>
<protein>
    <recommendedName>
        <fullName evidence="5">Squalene synthase</fullName>
    </recommendedName>
</protein>
<dbReference type="GO" id="GO:0051996">
    <property type="term" value="F:squalene synthase [NAD(P)H] activity"/>
    <property type="evidence" value="ECO:0007669"/>
    <property type="project" value="InterPro"/>
</dbReference>
<dbReference type="SUPFAM" id="SSF48576">
    <property type="entry name" value="Terpenoid synthases"/>
    <property type="match status" value="1"/>
</dbReference>
<sequence>MLQAPIQHCRMPHSGHLCSFSKNPWKFTTKRRSTDISLKTVEGKTVFDISSHSCGLAKKKRIILMAYAERGRVAVMGDLGEILKHPDEICPMIKLGMQVRETEMRTPELHWAFCYTMLRRVTSKFAVSLLQLGPEHRNAMIFYLVLRALDTIEDDMSLSSEVKTPILEDFHEHIYDRDWHFSCGSSDCRVLMDQFHLVRQAFLELDKSHQEMIKDVTERMGAGMAKFIDKEIETIDDLNEYGYYVAGLPLHGMLKMFVVPGLEDSDAEYGRLSNSMGLFIMKANCIRDFLEDIDEIPRPRKFWPREIWSKYVNRLEDLKYEENSVEAVRCLNEMITSSLVHVEDCFKYLSVVKDVPALFRLFALRQVMAIGALALCYNNIDVFRFGVKQRRGLIAKLTERTRTMSDVYGVFFEFCSLMKSKVDRHDPNATETVRRLDDIQNICINSGLLNRRKFYIMRSEEGYNSALIAGLSMLLPIVAYISAHHLIVNYYMARYDH</sequence>
<dbReference type="CDD" id="cd00683">
    <property type="entry name" value="Trans_IPPS_HH"/>
    <property type="match status" value="1"/>
</dbReference>
<gene>
    <name evidence="3" type="ORF">CRG98_041014</name>
</gene>
<dbReference type="InterPro" id="IPR008949">
    <property type="entry name" value="Isoprenoid_synthase_dom_sf"/>
</dbReference>
<dbReference type="GO" id="GO:0005789">
    <property type="term" value="C:endoplasmic reticulum membrane"/>
    <property type="evidence" value="ECO:0007669"/>
    <property type="project" value="TreeGrafter"/>
</dbReference>
<evidence type="ECO:0000313" key="3">
    <source>
        <dbReference type="EMBL" id="PKI38581.1"/>
    </source>
</evidence>
<evidence type="ECO:0000256" key="1">
    <source>
        <dbReference type="ARBA" id="ARBA00006251"/>
    </source>
</evidence>
<dbReference type="InterPro" id="IPR033904">
    <property type="entry name" value="Trans_IPPS_HH"/>
</dbReference>
<comment type="similarity">
    <text evidence="1">Belongs to the phytoene/squalene synthase family.</text>
</comment>
<keyword evidence="2" id="KW-0472">Membrane</keyword>
<keyword evidence="2" id="KW-1133">Transmembrane helix</keyword>
<evidence type="ECO:0000256" key="2">
    <source>
        <dbReference type="SAM" id="Phobius"/>
    </source>
</evidence>
<dbReference type="STRING" id="22663.A0A2I0I3P8"/>
<dbReference type="FunFam" id="1.10.600.10:FF:000023">
    <property type="entry name" value="Squalene synthase"/>
    <property type="match status" value="1"/>
</dbReference>
<dbReference type="GO" id="GO:0008610">
    <property type="term" value="P:lipid biosynthetic process"/>
    <property type="evidence" value="ECO:0007669"/>
    <property type="project" value="InterPro"/>
</dbReference>
<dbReference type="Pfam" id="PF00494">
    <property type="entry name" value="SQS_PSY"/>
    <property type="match status" value="1"/>
</dbReference>
<dbReference type="InterPro" id="IPR044844">
    <property type="entry name" value="Trans_IPPS_euk-type"/>
</dbReference>
<evidence type="ECO:0000313" key="4">
    <source>
        <dbReference type="Proteomes" id="UP000233551"/>
    </source>
</evidence>
<keyword evidence="2" id="KW-0812">Transmembrane</keyword>
<comment type="caution">
    <text evidence="3">The sequence shown here is derived from an EMBL/GenBank/DDBJ whole genome shotgun (WGS) entry which is preliminary data.</text>
</comment>
<dbReference type="SFLD" id="SFLDS00005">
    <property type="entry name" value="Isoprenoid_Synthase_Type_I"/>
    <property type="match status" value="1"/>
</dbReference>
<dbReference type="EMBL" id="PGOL01004056">
    <property type="protein sequence ID" value="PKI38581.1"/>
    <property type="molecule type" value="Genomic_DNA"/>
</dbReference>
<keyword evidence="4" id="KW-1185">Reference proteome</keyword>
<dbReference type="InterPro" id="IPR006449">
    <property type="entry name" value="Squal_synth-like"/>
</dbReference>
<reference evidence="3 4" key="1">
    <citation type="submission" date="2017-11" db="EMBL/GenBank/DDBJ databases">
        <title>De-novo sequencing of pomegranate (Punica granatum L.) genome.</title>
        <authorList>
            <person name="Akparov Z."/>
            <person name="Amiraslanov A."/>
            <person name="Hajiyeva S."/>
            <person name="Abbasov M."/>
            <person name="Kaur K."/>
            <person name="Hamwieh A."/>
            <person name="Solovyev V."/>
            <person name="Salamov A."/>
            <person name="Braich B."/>
            <person name="Kosarev P."/>
            <person name="Mahmoud A."/>
            <person name="Hajiyev E."/>
            <person name="Babayeva S."/>
            <person name="Izzatullayeva V."/>
            <person name="Mammadov A."/>
            <person name="Mammadov A."/>
            <person name="Sharifova S."/>
            <person name="Ojaghi J."/>
            <person name="Eynullazada K."/>
            <person name="Bayramov B."/>
            <person name="Abdulazimova A."/>
            <person name="Shahmuradov I."/>
        </authorList>
    </citation>
    <scope>NUCLEOTIDE SEQUENCE [LARGE SCALE GENOMIC DNA]</scope>
    <source>
        <strain evidence="4">cv. AG2017</strain>
        <tissue evidence="3">Leaf</tissue>
    </source>
</reference>
<dbReference type="SFLD" id="SFLDG01018">
    <property type="entry name" value="Squalene/Phytoene_Synthase_Lik"/>
    <property type="match status" value="1"/>
</dbReference>
<dbReference type="Gene3D" id="1.10.600.10">
    <property type="entry name" value="Farnesyl Diphosphate Synthase"/>
    <property type="match status" value="1"/>
</dbReference>
<proteinExistence type="inferred from homology"/>
<feature type="transmembrane region" description="Helical" evidence="2">
    <location>
        <begin position="462"/>
        <end position="483"/>
    </location>
</feature>
<dbReference type="PANTHER" id="PTHR11626">
    <property type="entry name" value="FARNESYL-DIPHOSPHATE FARNESYLTRANSFERASE"/>
    <property type="match status" value="1"/>
</dbReference>
<dbReference type="GO" id="GO:0045338">
    <property type="term" value="P:farnesyl diphosphate metabolic process"/>
    <property type="evidence" value="ECO:0007669"/>
    <property type="project" value="InterPro"/>
</dbReference>
<name>A0A2I0I3P8_PUNGR</name>
<dbReference type="InterPro" id="IPR002060">
    <property type="entry name" value="Squ/phyt_synthse"/>
</dbReference>
<dbReference type="NCBIfam" id="TIGR01559">
    <property type="entry name" value="squal_synth"/>
    <property type="match status" value="1"/>
</dbReference>